<dbReference type="Proteomes" id="UP000738349">
    <property type="component" value="Unassembled WGS sequence"/>
</dbReference>
<organism evidence="3 4">
    <name type="scientific">Dactylonectria macrodidyma</name>
    <dbReference type="NCBI Taxonomy" id="307937"/>
    <lineage>
        <taxon>Eukaryota</taxon>
        <taxon>Fungi</taxon>
        <taxon>Dikarya</taxon>
        <taxon>Ascomycota</taxon>
        <taxon>Pezizomycotina</taxon>
        <taxon>Sordariomycetes</taxon>
        <taxon>Hypocreomycetidae</taxon>
        <taxon>Hypocreales</taxon>
        <taxon>Nectriaceae</taxon>
        <taxon>Dactylonectria</taxon>
    </lineage>
</organism>
<dbReference type="EMBL" id="JAGMUV010000040">
    <property type="protein sequence ID" value="KAH7111556.1"/>
    <property type="molecule type" value="Genomic_DNA"/>
</dbReference>
<dbReference type="OrthoDB" id="10382142at2759"/>
<protein>
    <submittedName>
        <fullName evidence="3">Uncharacterized protein</fullName>
    </submittedName>
</protein>
<feature type="region of interest" description="Disordered" evidence="2">
    <location>
        <begin position="334"/>
        <end position="353"/>
    </location>
</feature>
<evidence type="ECO:0000313" key="4">
    <source>
        <dbReference type="Proteomes" id="UP000738349"/>
    </source>
</evidence>
<accession>A0A9P9I8A5</accession>
<sequence length="700" mass="79844">MAMVQRQPTRTGNQSGGTIRIMSASDFAIEDNDPNRRLFAFLTADLKSSWHPSFKFLTTLIRNIAHSLVAVSPQELADMKVGCFMDGNGSTPRNQTQDWTIRAVADQCRSLCGAAILEMQNGMDIIDRESRELHGTNGPLNRLLREMQSGEACKEDMMGHIQKAQISHDLIVRQQSLTVEKWHDLTCFVSNVRPALNDQLQILESQKAPLQSRRTDLTEDLETIEAEVRALKERESALRADYQDVVNSRDSLLRELRGVKAKCRKLKDEIPVLEHALEELQEDIELSETELQRDEANEKERREGIDKETEAQSLAGSIWSYYWSGATERQRRAQWDQGVGERTQTLGEQKSERNEQKMIIRKWKHELERLELKKGLLEDGRIEADDALADERSRQPEIRQLHEVAEGKRPEVKRLKAELDQVDSKLARIKKYEDVVPNLCQKFGEMEGHVVFTHNGHRHTLRKLNDYTSKFTNIAQRTASWNSKDARDIIEDTLGLRCHYVVIQFMSRACGFVCRELYSDGFLAISHLGTEPSPQDGMSASSPRAIHHRDTERDIDKIYRQGERIARGFDNVKAGNEFGDGRIADKFRDVSEPVQVPSRYLYQPRSWADGKNNQAQNDCFLALRSAINDIVDSTPPRSLWLPTGSRFRHWSGKKRRQAVEDWATMALGQGDDGSYIQELAGNEVSGISELPTDAITSELY</sequence>
<gene>
    <name evidence="3" type="ORF">EDB81DRAFT_829345</name>
</gene>
<evidence type="ECO:0000313" key="3">
    <source>
        <dbReference type="EMBL" id="KAH7111556.1"/>
    </source>
</evidence>
<evidence type="ECO:0000256" key="1">
    <source>
        <dbReference type="SAM" id="Coils"/>
    </source>
</evidence>
<dbReference type="AlphaFoldDB" id="A0A9P9I8A5"/>
<feature type="coiled-coil region" evidence="1">
    <location>
        <begin position="353"/>
        <end position="380"/>
    </location>
</feature>
<reference evidence="3" key="1">
    <citation type="journal article" date="2021" name="Nat. Commun.">
        <title>Genetic determinants of endophytism in the Arabidopsis root mycobiome.</title>
        <authorList>
            <person name="Mesny F."/>
            <person name="Miyauchi S."/>
            <person name="Thiergart T."/>
            <person name="Pickel B."/>
            <person name="Atanasova L."/>
            <person name="Karlsson M."/>
            <person name="Huettel B."/>
            <person name="Barry K.W."/>
            <person name="Haridas S."/>
            <person name="Chen C."/>
            <person name="Bauer D."/>
            <person name="Andreopoulos W."/>
            <person name="Pangilinan J."/>
            <person name="LaButti K."/>
            <person name="Riley R."/>
            <person name="Lipzen A."/>
            <person name="Clum A."/>
            <person name="Drula E."/>
            <person name="Henrissat B."/>
            <person name="Kohler A."/>
            <person name="Grigoriev I.V."/>
            <person name="Martin F.M."/>
            <person name="Hacquard S."/>
        </authorList>
    </citation>
    <scope>NUCLEOTIDE SEQUENCE</scope>
    <source>
        <strain evidence="3">MPI-CAGE-AT-0147</strain>
    </source>
</reference>
<name>A0A9P9I8A5_9HYPO</name>
<comment type="caution">
    <text evidence="3">The sequence shown here is derived from an EMBL/GenBank/DDBJ whole genome shotgun (WGS) entry which is preliminary data.</text>
</comment>
<proteinExistence type="predicted"/>
<keyword evidence="1" id="KW-0175">Coiled coil</keyword>
<evidence type="ECO:0000256" key="2">
    <source>
        <dbReference type="SAM" id="MobiDB-lite"/>
    </source>
</evidence>
<dbReference type="Gene3D" id="1.10.287.1490">
    <property type="match status" value="1"/>
</dbReference>
<keyword evidence="4" id="KW-1185">Reference proteome</keyword>
<feature type="region of interest" description="Disordered" evidence="2">
    <location>
        <begin position="288"/>
        <end position="309"/>
    </location>
</feature>
<feature type="compositionally biased region" description="Basic and acidic residues" evidence="2">
    <location>
        <begin position="290"/>
        <end position="309"/>
    </location>
</feature>